<dbReference type="PANTHER" id="PTHR10332:SF38">
    <property type="entry name" value="EQUILIBRATIVE NUCLEOTIDE TRANSPORTER 3-RELATED"/>
    <property type="match status" value="1"/>
</dbReference>
<comment type="subcellular location">
    <subcellularLocation>
        <location evidence="1">Membrane</location>
        <topology evidence="1">Multi-pass membrane protein</topology>
    </subcellularLocation>
</comment>
<name>A0AA39RX43_ACESA</name>
<comment type="caution">
    <text evidence="8">The sequence shown here is derived from an EMBL/GenBank/DDBJ whole genome shotgun (WGS) entry which is preliminary data.</text>
</comment>
<feature type="transmembrane region" description="Helical" evidence="7">
    <location>
        <begin position="43"/>
        <end position="63"/>
    </location>
</feature>
<feature type="transmembrane region" description="Helical" evidence="7">
    <location>
        <begin position="17"/>
        <end position="37"/>
    </location>
</feature>
<evidence type="ECO:0000256" key="2">
    <source>
        <dbReference type="ARBA" id="ARBA00007965"/>
    </source>
</evidence>
<dbReference type="InterPro" id="IPR002259">
    <property type="entry name" value="Eqnu_transpt"/>
</dbReference>
<evidence type="ECO:0000313" key="8">
    <source>
        <dbReference type="EMBL" id="KAK0579719.1"/>
    </source>
</evidence>
<dbReference type="GO" id="GO:0005886">
    <property type="term" value="C:plasma membrane"/>
    <property type="evidence" value="ECO:0007669"/>
    <property type="project" value="TreeGrafter"/>
</dbReference>
<dbReference type="PANTHER" id="PTHR10332">
    <property type="entry name" value="EQUILIBRATIVE NUCLEOSIDE TRANSPORTER"/>
    <property type="match status" value="1"/>
</dbReference>
<proteinExistence type="inferred from homology"/>
<dbReference type="EMBL" id="JAUESC010000385">
    <property type="protein sequence ID" value="KAK0579719.1"/>
    <property type="molecule type" value="Genomic_DNA"/>
</dbReference>
<dbReference type="Proteomes" id="UP001168877">
    <property type="component" value="Unassembled WGS sequence"/>
</dbReference>
<dbReference type="GO" id="GO:0005337">
    <property type="term" value="F:nucleoside transmembrane transporter activity"/>
    <property type="evidence" value="ECO:0007669"/>
    <property type="project" value="InterPro"/>
</dbReference>
<evidence type="ECO:0000256" key="7">
    <source>
        <dbReference type="SAM" id="Phobius"/>
    </source>
</evidence>
<keyword evidence="9" id="KW-1185">Reference proteome</keyword>
<comment type="similarity">
    <text evidence="2">Belongs to the SLC29A/ENT transporter (TC 2.A.57) family.</text>
</comment>
<evidence type="ECO:0000256" key="5">
    <source>
        <dbReference type="ARBA" id="ARBA00022989"/>
    </source>
</evidence>
<protein>
    <submittedName>
        <fullName evidence="8">Uncharacterized protein</fullName>
    </submittedName>
</protein>
<keyword evidence="3" id="KW-0813">Transport</keyword>
<accession>A0AA39RX43</accession>
<gene>
    <name evidence="8" type="ORF">LWI29_030331</name>
</gene>
<sequence length="84" mass="8897">MAILAYNESKIDTRKRILAGFILFFASTLSLLLDLGTSGKGGIGPFLGIWAIVACFGVTGAHVEGGMVGDLSFMCPEFIQVDLL</sequence>
<dbReference type="AlphaFoldDB" id="A0AA39RX43"/>
<reference evidence="8" key="2">
    <citation type="submission" date="2023-06" db="EMBL/GenBank/DDBJ databases">
        <authorList>
            <person name="Swenson N.G."/>
            <person name="Wegrzyn J.L."/>
            <person name="Mcevoy S.L."/>
        </authorList>
    </citation>
    <scope>NUCLEOTIDE SEQUENCE</scope>
    <source>
        <strain evidence="8">NS2018</strain>
        <tissue evidence="8">Leaf</tissue>
    </source>
</reference>
<evidence type="ECO:0000256" key="4">
    <source>
        <dbReference type="ARBA" id="ARBA00022692"/>
    </source>
</evidence>
<evidence type="ECO:0000256" key="3">
    <source>
        <dbReference type="ARBA" id="ARBA00022448"/>
    </source>
</evidence>
<reference evidence="8" key="1">
    <citation type="journal article" date="2022" name="Plant J.">
        <title>Strategies of tolerance reflected in two North American maple genomes.</title>
        <authorList>
            <person name="McEvoy S.L."/>
            <person name="Sezen U.U."/>
            <person name="Trouern-Trend A."/>
            <person name="McMahon S.M."/>
            <person name="Schaberg P.G."/>
            <person name="Yang J."/>
            <person name="Wegrzyn J.L."/>
            <person name="Swenson N.G."/>
        </authorList>
    </citation>
    <scope>NUCLEOTIDE SEQUENCE</scope>
    <source>
        <strain evidence="8">NS2018</strain>
    </source>
</reference>
<keyword evidence="5 7" id="KW-1133">Transmembrane helix</keyword>
<organism evidence="8 9">
    <name type="scientific">Acer saccharum</name>
    <name type="common">Sugar maple</name>
    <dbReference type="NCBI Taxonomy" id="4024"/>
    <lineage>
        <taxon>Eukaryota</taxon>
        <taxon>Viridiplantae</taxon>
        <taxon>Streptophyta</taxon>
        <taxon>Embryophyta</taxon>
        <taxon>Tracheophyta</taxon>
        <taxon>Spermatophyta</taxon>
        <taxon>Magnoliopsida</taxon>
        <taxon>eudicotyledons</taxon>
        <taxon>Gunneridae</taxon>
        <taxon>Pentapetalae</taxon>
        <taxon>rosids</taxon>
        <taxon>malvids</taxon>
        <taxon>Sapindales</taxon>
        <taxon>Sapindaceae</taxon>
        <taxon>Hippocastanoideae</taxon>
        <taxon>Acereae</taxon>
        <taxon>Acer</taxon>
    </lineage>
</organism>
<keyword evidence="4 7" id="KW-0812">Transmembrane</keyword>
<keyword evidence="6 7" id="KW-0472">Membrane</keyword>
<evidence type="ECO:0000256" key="6">
    <source>
        <dbReference type="ARBA" id="ARBA00023136"/>
    </source>
</evidence>
<evidence type="ECO:0000313" key="9">
    <source>
        <dbReference type="Proteomes" id="UP001168877"/>
    </source>
</evidence>
<evidence type="ECO:0000256" key="1">
    <source>
        <dbReference type="ARBA" id="ARBA00004141"/>
    </source>
</evidence>